<sequence length="120" mass="13148">MKNLTLKQAALGLEKGDFSSVELTKYYLDQTKKLDKDLNCFLLITEKQALKAAQASDDRRAKGKALGILDGIPYGLKDVFCTKGIKTTAGSKILKDFIPPYNSTVYNKLEAQGAVMLGKT</sequence>
<dbReference type="InterPro" id="IPR023631">
    <property type="entry name" value="Amidase_dom"/>
</dbReference>
<evidence type="ECO:0000313" key="2">
    <source>
        <dbReference type="EMBL" id="GAG80943.1"/>
    </source>
</evidence>
<dbReference type="EMBL" id="BART01015164">
    <property type="protein sequence ID" value="GAG80943.1"/>
    <property type="molecule type" value="Genomic_DNA"/>
</dbReference>
<gene>
    <name evidence="2" type="ORF">S01H4_29524</name>
</gene>
<reference evidence="2" key="1">
    <citation type="journal article" date="2014" name="Front. Microbiol.">
        <title>High frequency of phylogenetically diverse reductive dehalogenase-homologous genes in deep subseafloor sedimentary metagenomes.</title>
        <authorList>
            <person name="Kawai M."/>
            <person name="Futagami T."/>
            <person name="Toyoda A."/>
            <person name="Takaki Y."/>
            <person name="Nishi S."/>
            <person name="Hori S."/>
            <person name="Arai W."/>
            <person name="Tsubouchi T."/>
            <person name="Morono Y."/>
            <person name="Uchiyama I."/>
            <person name="Ito T."/>
            <person name="Fujiyama A."/>
            <person name="Inagaki F."/>
            <person name="Takami H."/>
        </authorList>
    </citation>
    <scope>NUCLEOTIDE SEQUENCE</scope>
    <source>
        <strain evidence="2">Expedition CK06-06</strain>
    </source>
</reference>
<dbReference type="GO" id="GO:0003824">
    <property type="term" value="F:catalytic activity"/>
    <property type="evidence" value="ECO:0007669"/>
    <property type="project" value="InterPro"/>
</dbReference>
<dbReference type="AlphaFoldDB" id="X1B9Z2"/>
<evidence type="ECO:0000259" key="1">
    <source>
        <dbReference type="Pfam" id="PF01425"/>
    </source>
</evidence>
<dbReference type="Gene3D" id="3.90.1300.10">
    <property type="entry name" value="Amidase signature (AS) domain"/>
    <property type="match status" value="1"/>
</dbReference>
<feature type="non-terminal residue" evidence="2">
    <location>
        <position position="120"/>
    </location>
</feature>
<feature type="domain" description="Amidase" evidence="1">
    <location>
        <begin position="22"/>
        <end position="120"/>
    </location>
</feature>
<protein>
    <recommendedName>
        <fullName evidence="1">Amidase domain-containing protein</fullName>
    </recommendedName>
</protein>
<proteinExistence type="predicted"/>
<comment type="caution">
    <text evidence="2">The sequence shown here is derived from an EMBL/GenBank/DDBJ whole genome shotgun (WGS) entry which is preliminary data.</text>
</comment>
<dbReference type="InterPro" id="IPR036928">
    <property type="entry name" value="AS_sf"/>
</dbReference>
<dbReference type="InterPro" id="IPR000120">
    <property type="entry name" value="Amidase"/>
</dbReference>
<organism evidence="2">
    <name type="scientific">marine sediment metagenome</name>
    <dbReference type="NCBI Taxonomy" id="412755"/>
    <lineage>
        <taxon>unclassified sequences</taxon>
        <taxon>metagenomes</taxon>
        <taxon>ecological metagenomes</taxon>
    </lineage>
</organism>
<dbReference type="SUPFAM" id="SSF75304">
    <property type="entry name" value="Amidase signature (AS) enzymes"/>
    <property type="match status" value="1"/>
</dbReference>
<accession>X1B9Z2</accession>
<dbReference type="PANTHER" id="PTHR11895">
    <property type="entry name" value="TRANSAMIDASE"/>
    <property type="match status" value="1"/>
</dbReference>
<name>X1B9Z2_9ZZZZ</name>
<dbReference type="PANTHER" id="PTHR11895:SF7">
    <property type="entry name" value="GLUTAMYL-TRNA(GLN) AMIDOTRANSFERASE SUBUNIT A, MITOCHONDRIAL"/>
    <property type="match status" value="1"/>
</dbReference>
<dbReference type="Pfam" id="PF01425">
    <property type="entry name" value="Amidase"/>
    <property type="match status" value="1"/>
</dbReference>